<dbReference type="Proteomes" id="UP001651690">
    <property type="component" value="Unassembled WGS sequence"/>
</dbReference>
<dbReference type="RefSeq" id="WP_255059425.1">
    <property type="nucleotide sequence ID" value="NZ_JANDBD010000003.1"/>
</dbReference>
<reference evidence="4 5" key="1">
    <citation type="submission" date="2022-06" db="EMBL/GenBank/DDBJ databases">
        <title>Mycolicibacterium sp. CAU 1645 isolated from seawater.</title>
        <authorList>
            <person name="Kim W."/>
        </authorList>
    </citation>
    <scope>NUCLEOTIDE SEQUENCE [LARGE SCALE GENOMIC DNA]</scope>
    <source>
        <strain evidence="4 5">CAU 1645</strain>
    </source>
</reference>
<gene>
    <name evidence="4" type="ORF">NM203_08615</name>
</gene>
<feature type="DNA-binding region" description="H-T-H motif" evidence="2">
    <location>
        <begin position="41"/>
        <end position="60"/>
    </location>
</feature>
<dbReference type="PROSITE" id="PS50977">
    <property type="entry name" value="HTH_TETR_2"/>
    <property type="match status" value="1"/>
</dbReference>
<evidence type="ECO:0000313" key="4">
    <source>
        <dbReference type="EMBL" id="MCP9272246.1"/>
    </source>
</evidence>
<dbReference type="PANTHER" id="PTHR43479">
    <property type="entry name" value="ACREF/ENVCD OPERON REPRESSOR-RELATED"/>
    <property type="match status" value="1"/>
</dbReference>
<comment type="caution">
    <text evidence="4">The sequence shown here is derived from an EMBL/GenBank/DDBJ whole genome shotgun (WGS) entry which is preliminary data.</text>
</comment>
<dbReference type="EMBL" id="JANDBD010000003">
    <property type="protein sequence ID" value="MCP9272246.1"/>
    <property type="molecule type" value="Genomic_DNA"/>
</dbReference>
<dbReference type="SUPFAM" id="SSF46689">
    <property type="entry name" value="Homeodomain-like"/>
    <property type="match status" value="1"/>
</dbReference>
<evidence type="ECO:0000259" key="3">
    <source>
        <dbReference type="PROSITE" id="PS50977"/>
    </source>
</evidence>
<evidence type="ECO:0000256" key="2">
    <source>
        <dbReference type="PROSITE-ProRule" id="PRU00335"/>
    </source>
</evidence>
<proteinExistence type="predicted"/>
<feature type="domain" description="HTH tetR-type" evidence="3">
    <location>
        <begin position="17"/>
        <end position="78"/>
    </location>
</feature>
<organism evidence="4 5">
    <name type="scientific">Mycolicibacterium arenosum</name>
    <dbReference type="NCBI Taxonomy" id="2952157"/>
    <lineage>
        <taxon>Bacteria</taxon>
        <taxon>Bacillati</taxon>
        <taxon>Actinomycetota</taxon>
        <taxon>Actinomycetes</taxon>
        <taxon>Mycobacteriales</taxon>
        <taxon>Mycobacteriaceae</taxon>
        <taxon>Mycolicibacterium</taxon>
    </lineage>
</organism>
<keyword evidence="5" id="KW-1185">Reference proteome</keyword>
<evidence type="ECO:0000256" key="1">
    <source>
        <dbReference type="ARBA" id="ARBA00023125"/>
    </source>
</evidence>
<name>A0ABT1LZB1_9MYCO</name>
<evidence type="ECO:0000313" key="5">
    <source>
        <dbReference type="Proteomes" id="UP001651690"/>
    </source>
</evidence>
<dbReference type="InterPro" id="IPR050624">
    <property type="entry name" value="HTH-type_Tx_Regulator"/>
</dbReference>
<dbReference type="InterPro" id="IPR001647">
    <property type="entry name" value="HTH_TetR"/>
</dbReference>
<keyword evidence="1 2" id="KW-0238">DNA-binding</keyword>
<sequence length="206" mass="22135">MPQDRPYRGVHADERLAQRRRRFVDAGVELLGGADDPPELTVRALCRQAGLAARYFYESFADKDVFVAAVFDGVTADIAATTQAAVAAAPRDEQNRAGIANLVHTIAGDARIGRLLFNPRLSNAVLARKRAEMGGFFALLSGQHVTSAYELPDDGATTALAHFVVGGVGQTISAWVSGDVDLDEDQLVRQLARILDGLASPHLLRD</sequence>
<protein>
    <submittedName>
        <fullName evidence="4">TetR/AcrR family transcriptional regulator</fullName>
    </submittedName>
</protein>
<dbReference type="PANTHER" id="PTHR43479:SF11">
    <property type="entry name" value="ACREF_ENVCD OPERON REPRESSOR-RELATED"/>
    <property type="match status" value="1"/>
</dbReference>
<dbReference type="Gene3D" id="1.10.357.10">
    <property type="entry name" value="Tetracycline Repressor, domain 2"/>
    <property type="match status" value="1"/>
</dbReference>
<accession>A0ABT1LZB1</accession>
<dbReference type="InterPro" id="IPR009057">
    <property type="entry name" value="Homeodomain-like_sf"/>
</dbReference>